<dbReference type="GO" id="GO:0008234">
    <property type="term" value="F:cysteine-type peptidase activity"/>
    <property type="evidence" value="ECO:0007669"/>
    <property type="project" value="UniProtKB-KW"/>
</dbReference>
<comment type="similarity">
    <text evidence="1">Belongs to the peptidase C40 family.</text>
</comment>
<gene>
    <name evidence="8" type="ORF">CfE428DRAFT_0209</name>
</gene>
<accession>B4CU46</accession>
<dbReference type="RefSeq" id="WP_006977536.1">
    <property type="nucleotide sequence ID" value="NZ_ABVL01000001.1"/>
</dbReference>
<feature type="region of interest" description="Disordered" evidence="5">
    <location>
        <begin position="306"/>
        <end position="356"/>
    </location>
</feature>
<dbReference type="AlphaFoldDB" id="B4CU46"/>
<sequence>MLNDAMVTAMNRYLALVVGLTGTALIMGGAMDMHAATKKKPAAESSDDDSSTPAPKHNATSPLNLPLPTKAKADGTGDSPSDKNANGTGATPTPKKHVTADKTADKTPAPDARAKPEHAPNATVEPEEIAEFAAQPPRIQQLIRDAIDLTRLNLTYTFGSSDPDNGGMDCSGTIYYLLHAHNFADVPRDSSGQYLWARRGGFFPVVSKSADSPEFKELQPGDLMFWTGTYENGRDIPISHVMMYLGREKGTGKRIVFGASDGRSYNGIQRWGVSVFDFKMPKADPANAEKAKVDFVGYSRIPGLRGPAPAPLLAETEAADTPKKQTAASTPAPSTPKKSSSTSTKKKRKPTSSDEN</sequence>
<dbReference type="Pfam" id="PF00877">
    <property type="entry name" value="NLPC_P60"/>
    <property type="match status" value="1"/>
</dbReference>
<reference evidence="8 9" key="1">
    <citation type="journal article" date="2011" name="J. Bacteriol.">
        <title>Genome sequence of Chthoniobacter flavus Ellin428, an aerobic heterotrophic soil bacterium.</title>
        <authorList>
            <person name="Kant R."/>
            <person name="van Passel M.W."/>
            <person name="Palva A."/>
            <person name="Lucas S."/>
            <person name="Lapidus A."/>
            <person name="Glavina Del Rio T."/>
            <person name="Dalin E."/>
            <person name="Tice H."/>
            <person name="Bruce D."/>
            <person name="Goodwin L."/>
            <person name="Pitluck S."/>
            <person name="Larimer F.W."/>
            <person name="Land M.L."/>
            <person name="Hauser L."/>
            <person name="Sangwan P."/>
            <person name="de Vos W.M."/>
            <person name="Janssen P.H."/>
            <person name="Smidt H."/>
        </authorList>
    </citation>
    <scope>NUCLEOTIDE SEQUENCE [LARGE SCALE GENOMIC DNA]</scope>
    <source>
        <strain evidence="8 9">Ellin428</strain>
    </source>
</reference>
<feature type="compositionally biased region" description="Low complexity" evidence="5">
    <location>
        <begin position="306"/>
        <end position="316"/>
    </location>
</feature>
<protein>
    <recommendedName>
        <fullName evidence="7">NlpC/P60 domain-containing protein</fullName>
    </recommendedName>
</protein>
<dbReference type="SUPFAM" id="SSF54001">
    <property type="entry name" value="Cysteine proteinases"/>
    <property type="match status" value="1"/>
</dbReference>
<dbReference type="InterPro" id="IPR000064">
    <property type="entry name" value="NLP_P60_dom"/>
</dbReference>
<proteinExistence type="inferred from homology"/>
<feature type="transmembrane region" description="Helical" evidence="6">
    <location>
        <begin position="12"/>
        <end position="31"/>
    </location>
</feature>
<organism evidence="8 9">
    <name type="scientific">Chthoniobacter flavus Ellin428</name>
    <dbReference type="NCBI Taxonomy" id="497964"/>
    <lineage>
        <taxon>Bacteria</taxon>
        <taxon>Pseudomonadati</taxon>
        <taxon>Verrucomicrobiota</taxon>
        <taxon>Spartobacteria</taxon>
        <taxon>Chthoniobacterales</taxon>
        <taxon>Chthoniobacteraceae</taxon>
        <taxon>Chthoniobacter</taxon>
    </lineage>
</organism>
<keyword evidence="9" id="KW-1185">Reference proteome</keyword>
<feature type="compositionally biased region" description="Low complexity" evidence="5">
    <location>
        <begin position="326"/>
        <end position="343"/>
    </location>
</feature>
<evidence type="ECO:0000313" key="8">
    <source>
        <dbReference type="EMBL" id="EDY22084.1"/>
    </source>
</evidence>
<dbReference type="Proteomes" id="UP000005824">
    <property type="component" value="Unassembled WGS sequence"/>
</dbReference>
<dbReference type="InterPro" id="IPR038765">
    <property type="entry name" value="Papain-like_cys_pep_sf"/>
</dbReference>
<dbReference type="Gene3D" id="3.90.1720.10">
    <property type="entry name" value="endopeptidase domain like (from Nostoc punctiforme)"/>
    <property type="match status" value="1"/>
</dbReference>
<feature type="compositionally biased region" description="Polar residues" evidence="5">
    <location>
        <begin position="78"/>
        <end position="91"/>
    </location>
</feature>
<dbReference type="GO" id="GO:0006508">
    <property type="term" value="P:proteolysis"/>
    <property type="evidence" value="ECO:0007669"/>
    <property type="project" value="UniProtKB-KW"/>
</dbReference>
<dbReference type="PANTHER" id="PTHR47053">
    <property type="entry name" value="MUREIN DD-ENDOPEPTIDASE MEPH-RELATED"/>
    <property type="match status" value="1"/>
</dbReference>
<evidence type="ECO:0000256" key="1">
    <source>
        <dbReference type="ARBA" id="ARBA00007074"/>
    </source>
</evidence>
<dbReference type="PROSITE" id="PS51935">
    <property type="entry name" value="NLPC_P60"/>
    <property type="match status" value="1"/>
</dbReference>
<keyword evidence="6" id="KW-0812">Transmembrane</keyword>
<evidence type="ECO:0000256" key="6">
    <source>
        <dbReference type="SAM" id="Phobius"/>
    </source>
</evidence>
<feature type="region of interest" description="Disordered" evidence="5">
    <location>
        <begin position="37"/>
        <end position="124"/>
    </location>
</feature>
<dbReference type="eggNOG" id="COG0791">
    <property type="taxonomic scope" value="Bacteria"/>
</dbReference>
<comment type="caution">
    <text evidence="8">The sequence shown here is derived from an EMBL/GenBank/DDBJ whole genome shotgun (WGS) entry which is preliminary data.</text>
</comment>
<keyword evidence="3" id="KW-0378">Hydrolase</keyword>
<keyword evidence="6" id="KW-0472">Membrane</keyword>
<dbReference type="InterPro" id="IPR051202">
    <property type="entry name" value="Peptidase_C40"/>
</dbReference>
<evidence type="ECO:0000259" key="7">
    <source>
        <dbReference type="PROSITE" id="PS51935"/>
    </source>
</evidence>
<evidence type="ECO:0000313" key="9">
    <source>
        <dbReference type="Proteomes" id="UP000005824"/>
    </source>
</evidence>
<dbReference type="STRING" id="497964.CfE428DRAFT_0209"/>
<dbReference type="InParanoid" id="B4CU46"/>
<evidence type="ECO:0000256" key="2">
    <source>
        <dbReference type="ARBA" id="ARBA00022670"/>
    </source>
</evidence>
<evidence type="ECO:0000256" key="4">
    <source>
        <dbReference type="ARBA" id="ARBA00022807"/>
    </source>
</evidence>
<keyword evidence="6" id="KW-1133">Transmembrane helix</keyword>
<evidence type="ECO:0000256" key="3">
    <source>
        <dbReference type="ARBA" id="ARBA00022801"/>
    </source>
</evidence>
<dbReference type="EMBL" id="ABVL01000001">
    <property type="protein sequence ID" value="EDY22084.1"/>
    <property type="molecule type" value="Genomic_DNA"/>
</dbReference>
<feature type="domain" description="NlpC/P60" evidence="7">
    <location>
        <begin position="136"/>
        <end position="282"/>
    </location>
</feature>
<name>B4CU46_9BACT</name>
<evidence type="ECO:0000256" key="5">
    <source>
        <dbReference type="SAM" id="MobiDB-lite"/>
    </source>
</evidence>
<keyword evidence="2" id="KW-0645">Protease</keyword>
<dbReference type="PANTHER" id="PTHR47053:SF1">
    <property type="entry name" value="MUREIN DD-ENDOPEPTIDASE MEPH-RELATED"/>
    <property type="match status" value="1"/>
</dbReference>
<keyword evidence="4" id="KW-0788">Thiol protease</keyword>